<dbReference type="InterPro" id="IPR000305">
    <property type="entry name" value="GIY-YIG_endonuc"/>
</dbReference>
<dbReference type="InterPro" id="IPR050190">
    <property type="entry name" value="UPF0213_domain"/>
</dbReference>
<dbReference type="PANTHER" id="PTHR34477">
    <property type="entry name" value="UPF0213 PROTEIN YHBQ"/>
    <property type="match status" value="1"/>
</dbReference>
<comment type="similarity">
    <text evidence="1">Belongs to the UPF0213 family.</text>
</comment>
<dbReference type="CDD" id="cd10456">
    <property type="entry name" value="GIY-YIG_UPF0213"/>
    <property type="match status" value="1"/>
</dbReference>
<protein>
    <submittedName>
        <fullName evidence="3">GIY-YIG nuclease family protein</fullName>
    </submittedName>
</protein>
<name>A0ABU5VY05_9BACT</name>
<dbReference type="InterPro" id="IPR035901">
    <property type="entry name" value="GIY-YIG_endonuc_sf"/>
</dbReference>
<dbReference type="Gene3D" id="3.40.1440.10">
    <property type="entry name" value="GIY-YIG endonuclease"/>
    <property type="match status" value="1"/>
</dbReference>
<dbReference type="RefSeq" id="WP_323576780.1">
    <property type="nucleotide sequence ID" value="NZ_JAYGJQ010000002.1"/>
</dbReference>
<dbReference type="PANTHER" id="PTHR34477:SF1">
    <property type="entry name" value="UPF0213 PROTEIN YHBQ"/>
    <property type="match status" value="1"/>
</dbReference>
<accession>A0ABU5VY05</accession>
<comment type="caution">
    <text evidence="3">The sequence shown here is derived from an EMBL/GenBank/DDBJ whole genome shotgun (WGS) entry which is preliminary data.</text>
</comment>
<sequence>MNWFVYVILTAKGKLYTGISTDPERRFVEHLCDRKKGAKFFRSDSPVVMIHLEEFDTMSEALKREIAIKNWPTAKKRKTFLSNLQYELSV</sequence>
<dbReference type="Proteomes" id="UP001302274">
    <property type="component" value="Unassembled WGS sequence"/>
</dbReference>
<organism evidence="3 4">
    <name type="scientific">Bacteriovorax antarcticus</name>
    <dbReference type="NCBI Taxonomy" id="3088717"/>
    <lineage>
        <taxon>Bacteria</taxon>
        <taxon>Pseudomonadati</taxon>
        <taxon>Bdellovibrionota</taxon>
        <taxon>Bacteriovoracia</taxon>
        <taxon>Bacteriovoracales</taxon>
        <taxon>Bacteriovoracaceae</taxon>
        <taxon>Bacteriovorax</taxon>
    </lineage>
</organism>
<evidence type="ECO:0000259" key="2">
    <source>
        <dbReference type="PROSITE" id="PS50164"/>
    </source>
</evidence>
<evidence type="ECO:0000313" key="4">
    <source>
        <dbReference type="Proteomes" id="UP001302274"/>
    </source>
</evidence>
<reference evidence="3 4" key="1">
    <citation type="submission" date="2023-11" db="EMBL/GenBank/DDBJ databases">
        <title>A Novel Polar Bacteriovorax (B. antarcticus) Isolated from the Biocrust in Antarctica.</title>
        <authorList>
            <person name="Mun W."/>
            <person name="Choi S.Y."/>
            <person name="Mitchell R.J."/>
        </authorList>
    </citation>
    <scope>NUCLEOTIDE SEQUENCE [LARGE SCALE GENOMIC DNA]</scope>
    <source>
        <strain evidence="3 4">PP10</strain>
    </source>
</reference>
<dbReference type="EMBL" id="JAYGJQ010000002">
    <property type="protein sequence ID" value="MEA9356885.1"/>
    <property type="molecule type" value="Genomic_DNA"/>
</dbReference>
<feature type="domain" description="GIY-YIG" evidence="2">
    <location>
        <begin position="1"/>
        <end position="78"/>
    </location>
</feature>
<keyword evidence="4" id="KW-1185">Reference proteome</keyword>
<dbReference type="PROSITE" id="PS50164">
    <property type="entry name" value="GIY_YIG"/>
    <property type="match status" value="1"/>
</dbReference>
<proteinExistence type="inferred from homology"/>
<gene>
    <name evidence="3" type="ORF">SHI21_11740</name>
</gene>
<dbReference type="Pfam" id="PF01541">
    <property type="entry name" value="GIY-YIG"/>
    <property type="match status" value="1"/>
</dbReference>
<evidence type="ECO:0000256" key="1">
    <source>
        <dbReference type="ARBA" id="ARBA00007435"/>
    </source>
</evidence>
<dbReference type="SUPFAM" id="SSF82771">
    <property type="entry name" value="GIY-YIG endonuclease"/>
    <property type="match status" value="1"/>
</dbReference>
<evidence type="ECO:0000313" key="3">
    <source>
        <dbReference type="EMBL" id="MEA9356885.1"/>
    </source>
</evidence>